<dbReference type="NCBIfam" id="TIGR00418">
    <property type="entry name" value="thrS"/>
    <property type="match status" value="1"/>
</dbReference>
<dbReference type="InterPro" id="IPR006195">
    <property type="entry name" value="aa-tRNA-synth_II"/>
</dbReference>
<dbReference type="FunFam" id="3.30.930.10:FF:000002">
    <property type="entry name" value="Threonine--tRNA ligase"/>
    <property type="match status" value="1"/>
</dbReference>
<keyword evidence="11 13" id="KW-0030">Aminoacyl-tRNA synthetase</keyword>
<keyword evidence="7 13" id="KW-0862">Zinc</keyword>
<dbReference type="SUPFAM" id="SSF52954">
    <property type="entry name" value="Class II aaRS ABD-related"/>
    <property type="match status" value="1"/>
</dbReference>
<dbReference type="Gene3D" id="3.30.930.10">
    <property type="entry name" value="Bira Bifunctional Protein, Domain 2"/>
    <property type="match status" value="1"/>
</dbReference>
<dbReference type="InterPro" id="IPR018163">
    <property type="entry name" value="Thr/Ala-tRNA-synth_IIc_edit"/>
</dbReference>
<dbReference type="PANTHER" id="PTHR11451">
    <property type="entry name" value="THREONINE-TRNA LIGASE"/>
    <property type="match status" value="1"/>
</dbReference>
<evidence type="ECO:0000256" key="10">
    <source>
        <dbReference type="ARBA" id="ARBA00022917"/>
    </source>
</evidence>
<evidence type="ECO:0000259" key="15">
    <source>
        <dbReference type="PROSITE" id="PS51880"/>
    </source>
</evidence>
<reference evidence="16" key="1">
    <citation type="submission" date="2020-04" db="EMBL/GenBank/DDBJ databases">
        <authorList>
            <person name="Zhang T."/>
        </authorList>
    </citation>
    <scope>NUCLEOTIDE SEQUENCE</scope>
    <source>
        <strain evidence="16">HKST-UBA02</strain>
    </source>
</reference>
<comment type="caution">
    <text evidence="16">The sequence shown here is derived from an EMBL/GenBank/DDBJ whole genome shotgun (WGS) entry which is preliminary data.</text>
</comment>
<dbReference type="Gene3D" id="3.10.20.30">
    <property type="match status" value="1"/>
</dbReference>
<evidence type="ECO:0000256" key="9">
    <source>
        <dbReference type="ARBA" id="ARBA00022884"/>
    </source>
</evidence>
<reference evidence="16" key="2">
    <citation type="journal article" date="2021" name="Microbiome">
        <title>Successional dynamics and alternative stable states in a saline activated sludge microbial community over 9 years.</title>
        <authorList>
            <person name="Wang Y."/>
            <person name="Ye J."/>
            <person name="Ju F."/>
            <person name="Liu L."/>
            <person name="Boyd J.A."/>
            <person name="Deng Y."/>
            <person name="Parks D.H."/>
            <person name="Jiang X."/>
            <person name="Yin X."/>
            <person name="Woodcroft B.J."/>
            <person name="Tyson G.W."/>
            <person name="Hugenholtz P."/>
            <person name="Polz M.F."/>
            <person name="Zhang T."/>
        </authorList>
    </citation>
    <scope>NUCLEOTIDE SEQUENCE</scope>
    <source>
        <strain evidence="16">HKST-UBA02</strain>
    </source>
</reference>
<dbReference type="FunFam" id="3.30.980.10:FF:000005">
    <property type="entry name" value="Threonyl-tRNA synthetase, mitochondrial"/>
    <property type="match status" value="1"/>
</dbReference>
<dbReference type="EMBL" id="JAGQHS010000090">
    <property type="protein sequence ID" value="MCA9757264.1"/>
    <property type="molecule type" value="Genomic_DNA"/>
</dbReference>
<evidence type="ECO:0000256" key="11">
    <source>
        <dbReference type="ARBA" id="ARBA00023146"/>
    </source>
</evidence>
<comment type="cofactor">
    <cofactor evidence="13">
        <name>Zn(2+)</name>
        <dbReference type="ChEBI" id="CHEBI:29105"/>
    </cofactor>
    <text evidence="13">Binds 1 zinc ion per subunit.</text>
</comment>
<keyword evidence="6 13" id="KW-0547">Nucleotide-binding</keyword>
<dbReference type="InterPro" id="IPR012675">
    <property type="entry name" value="Beta-grasp_dom_sf"/>
</dbReference>
<dbReference type="InterPro" id="IPR004154">
    <property type="entry name" value="Anticodon-bd"/>
</dbReference>
<dbReference type="InterPro" id="IPR033728">
    <property type="entry name" value="ThrRS_core"/>
</dbReference>
<keyword evidence="3 13" id="KW-0820">tRNA-binding</keyword>
<dbReference type="SUPFAM" id="SSF55681">
    <property type="entry name" value="Class II aaRS and biotin synthetases"/>
    <property type="match status" value="1"/>
</dbReference>
<dbReference type="Gene3D" id="3.30.980.10">
    <property type="entry name" value="Threonyl-trna Synthetase, Chain A, domain 2"/>
    <property type="match status" value="1"/>
</dbReference>
<sequence length="673" mass="76486">MSIHVQVPDGTGFELDPGASVLDLAKKIGPGLAKAAVIGEVNGKQVDLYYELSDGDQVRIITKKDPEALYTLRHSCAHLMAEAILDEFPGAQLTIGPAVEDGFYYDIHLADGKITEEDFPKIEKRMQQIIKQDARFERLVADSESDEVYKQYWAIDGGDNKFKRELMDGLVGDGAFTEKADAPEVSFYRSGKFIDLCRGPHVPSTSWLKHNKLMKVSGAYWRADASKEPLTRVYGTCFFTKEELAEYLHRLEEAKKRDHRVLGEQLDLFHFSDDAPAMPFFHDKGARIFNLLADFMRAQLAHRGYQEVRTPLIYSERMWHQSGHYDNYLENMFFTKFKERDAADPETIHDNIETGRQMAVKPMNCPGHTQVYAHRLHSYHELPIRMAEMGVVHRREASGVRHGLFRVQAFAQDDAHHFCTPEQIEGEILLLIDFFFEVYRAFDLTDVALELSTKPEKAVGSAEVWETAETALTKVMDGCGKPYKLNPGDGAFYGPKIDFHIRDAIGRTWQCGTIQLDFSMPERFGLEYVGADGQRHTPVMIHRACFGSLERFFGIILEHFAGAFPLWLAPEQVKIVPVAESYFDYAKQLRDRFRMAGLRAEANLSDDRLGYKIRGATMEKIPYVLVVGDTEMQNGSVNVRSRDHGELGEMSVDAFLEKLEPKNVEEKIEALRS</sequence>
<comment type="subcellular location">
    <subcellularLocation>
        <location evidence="13">Cytoplasm</location>
    </subcellularLocation>
</comment>
<dbReference type="InterPro" id="IPR002320">
    <property type="entry name" value="Thr-tRNA-ligase_IIa"/>
</dbReference>
<dbReference type="CDD" id="cd00771">
    <property type="entry name" value="ThrRS_core"/>
    <property type="match status" value="1"/>
</dbReference>
<gene>
    <name evidence="13 16" type="primary">thrS</name>
    <name evidence="16" type="ORF">KDA27_15770</name>
</gene>
<organism evidence="16 17">
    <name type="scientific">Eiseniibacteriota bacterium</name>
    <dbReference type="NCBI Taxonomy" id="2212470"/>
    <lineage>
        <taxon>Bacteria</taxon>
        <taxon>Candidatus Eiseniibacteriota</taxon>
    </lineage>
</organism>
<evidence type="ECO:0000313" key="17">
    <source>
        <dbReference type="Proteomes" id="UP000739538"/>
    </source>
</evidence>
<dbReference type="InterPro" id="IPR045864">
    <property type="entry name" value="aa-tRNA-synth_II/BPL/LPL"/>
</dbReference>
<dbReference type="Pfam" id="PF02824">
    <property type="entry name" value="TGS"/>
    <property type="match status" value="1"/>
</dbReference>
<dbReference type="GO" id="GO:0000049">
    <property type="term" value="F:tRNA binding"/>
    <property type="evidence" value="ECO:0007669"/>
    <property type="project" value="UniProtKB-KW"/>
</dbReference>
<evidence type="ECO:0000256" key="5">
    <source>
        <dbReference type="ARBA" id="ARBA00022723"/>
    </source>
</evidence>
<feature type="binding site" evidence="13">
    <location>
        <position position="542"/>
    </location>
    <ligand>
        <name>Zn(2+)</name>
        <dbReference type="ChEBI" id="CHEBI:29105"/>
        <note>catalytic</note>
    </ligand>
</feature>
<dbReference type="CDD" id="cd00860">
    <property type="entry name" value="ThrRS_anticodon"/>
    <property type="match status" value="1"/>
</dbReference>
<feature type="binding site" evidence="13">
    <location>
        <position position="365"/>
    </location>
    <ligand>
        <name>Zn(2+)</name>
        <dbReference type="ChEBI" id="CHEBI:29105"/>
        <note>catalytic</note>
    </ligand>
</feature>
<keyword evidence="10 13" id="KW-0648">Protein biosynthesis</keyword>
<evidence type="ECO:0000256" key="4">
    <source>
        <dbReference type="ARBA" id="ARBA00022598"/>
    </source>
</evidence>
<evidence type="ECO:0000256" key="2">
    <source>
        <dbReference type="ARBA" id="ARBA00022490"/>
    </source>
</evidence>
<dbReference type="CDD" id="cd01667">
    <property type="entry name" value="TGS_ThrRS"/>
    <property type="match status" value="1"/>
</dbReference>
<dbReference type="Gene3D" id="3.30.54.20">
    <property type="match status" value="1"/>
</dbReference>
<dbReference type="InterPro" id="IPR036621">
    <property type="entry name" value="Anticodon-bd_dom_sf"/>
</dbReference>
<dbReference type="InterPro" id="IPR012947">
    <property type="entry name" value="tRNA_SAD"/>
</dbReference>
<dbReference type="Pfam" id="PF00587">
    <property type="entry name" value="tRNA-synt_2b"/>
    <property type="match status" value="1"/>
</dbReference>
<evidence type="ECO:0000313" key="16">
    <source>
        <dbReference type="EMBL" id="MCA9757264.1"/>
    </source>
</evidence>
<keyword evidence="8 13" id="KW-0067">ATP-binding</keyword>
<dbReference type="InterPro" id="IPR002314">
    <property type="entry name" value="aa-tRNA-synt_IIb"/>
</dbReference>
<dbReference type="PROSITE" id="PS50862">
    <property type="entry name" value="AA_TRNA_LIGASE_II"/>
    <property type="match status" value="1"/>
</dbReference>
<evidence type="ECO:0000256" key="12">
    <source>
        <dbReference type="ARBA" id="ARBA00049515"/>
    </source>
</evidence>
<dbReference type="SUPFAM" id="SSF55186">
    <property type="entry name" value="ThrRS/AlaRS common domain"/>
    <property type="match status" value="1"/>
</dbReference>
<dbReference type="GO" id="GO:0004829">
    <property type="term" value="F:threonine-tRNA ligase activity"/>
    <property type="evidence" value="ECO:0007669"/>
    <property type="project" value="UniProtKB-UniRule"/>
</dbReference>
<keyword evidence="2 13" id="KW-0963">Cytoplasm</keyword>
<evidence type="ECO:0000256" key="7">
    <source>
        <dbReference type="ARBA" id="ARBA00022833"/>
    </source>
</evidence>
<comment type="subunit">
    <text evidence="13">Homodimer.</text>
</comment>
<dbReference type="InterPro" id="IPR047246">
    <property type="entry name" value="ThrRS_anticodon"/>
</dbReference>
<proteinExistence type="inferred from homology"/>
<evidence type="ECO:0000256" key="6">
    <source>
        <dbReference type="ARBA" id="ARBA00022741"/>
    </source>
</evidence>
<dbReference type="Gene3D" id="3.40.50.800">
    <property type="entry name" value="Anticodon-binding domain"/>
    <property type="match status" value="1"/>
</dbReference>
<keyword evidence="9 13" id="KW-0694">RNA-binding</keyword>
<dbReference type="GO" id="GO:0005524">
    <property type="term" value="F:ATP binding"/>
    <property type="evidence" value="ECO:0007669"/>
    <property type="project" value="UniProtKB-UniRule"/>
</dbReference>
<dbReference type="GO" id="GO:0006435">
    <property type="term" value="P:threonyl-tRNA aminoacylation"/>
    <property type="evidence" value="ECO:0007669"/>
    <property type="project" value="UniProtKB-UniRule"/>
</dbReference>
<keyword evidence="5 13" id="KW-0479">Metal-binding</keyword>
<evidence type="ECO:0000259" key="14">
    <source>
        <dbReference type="PROSITE" id="PS50862"/>
    </source>
</evidence>
<dbReference type="AlphaFoldDB" id="A0A956SFB5"/>
<feature type="domain" description="Aminoacyl-transfer RNA synthetases class-II family profile" evidence="14">
    <location>
        <begin position="285"/>
        <end position="565"/>
    </location>
</feature>
<dbReference type="Proteomes" id="UP000739538">
    <property type="component" value="Unassembled WGS sequence"/>
</dbReference>
<dbReference type="GO" id="GO:0005737">
    <property type="term" value="C:cytoplasm"/>
    <property type="evidence" value="ECO:0007669"/>
    <property type="project" value="UniProtKB-SubCell"/>
</dbReference>
<dbReference type="HAMAP" id="MF_00184">
    <property type="entry name" value="Thr_tRNA_synth"/>
    <property type="match status" value="1"/>
</dbReference>
<dbReference type="SMART" id="SM00863">
    <property type="entry name" value="tRNA_SAD"/>
    <property type="match status" value="1"/>
</dbReference>
<dbReference type="PROSITE" id="PS51880">
    <property type="entry name" value="TGS"/>
    <property type="match status" value="1"/>
</dbReference>
<dbReference type="Pfam" id="PF03129">
    <property type="entry name" value="HGTP_anticodon"/>
    <property type="match status" value="1"/>
</dbReference>
<evidence type="ECO:0000256" key="1">
    <source>
        <dbReference type="ARBA" id="ARBA00008226"/>
    </source>
</evidence>
<feature type="binding site" evidence="13">
    <location>
        <position position="416"/>
    </location>
    <ligand>
        <name>Zn(2+)</name>
        <dbReference type="ChEBI" id="CHEBI:29105"/>
        <note>catalytic</note>
    </ligand>
</feature>
<protein>
    <recommendedName>
        <fullName evidence="13">Threonine--tRNA ligase</fullName>
        <ecNumber evidence="13">6.1.1.3</ecNumber>
    </recommendedName>
    <alternativeName>
        <fullName evidence="13">Threonyl-tRNA synthetase</fullName>
        <shortName evidence="13">ThrRS</shortName>
    </alternativeName>
</protein>
<name>A0A956SFB5_UNCEI</name>
<evidence type="ECO:0000256" key="13">
    <source>
        <dbReference type="HAMAP-Rule" id="MF_00184"/>
    </source>
</evidence>
<comment type="catalytic activity">
    <reaction evidence="12 13">
        <text>tRNA(Thr) + L-threonine + ATP = L-threonyl-tRNA(Thr) + AMP + diphosphate + H(+)</text>
        <dbReference type="Rhea" id="RHEA:24624"/>
        <dbReference type="Rhea" id="RHEA-COMP:9670"/>
        <dbReference type="Rhea" id="RHEA-COMP:9704"/>
        <dbReference type="ChEBI" id="CHEBI:15378"/>
        <dbReference type="ChEBI" id="CHEBI:30616"/>
        <dbReference type="ChEBI" id="CHEBI:33019"/>
        <dbReference type="ChEBI" id="CHEBI:57926"/>
        <dbReference type="ChEBI" id="CHEBI:78442"/>
        <dbReference type="ChEBI" id="CHEBI:78534"/>
        <dbReference type="ChEBI" id="CHEBI:456215"/>
        <dbReference type="EC" id="6.1.1.3"/>
    </reaction>
</comment>
<evidence type="ECO:0000256" key="8">
    <source>
        <dbReference type="ARBA" id="ARBA00022840"/>
    </source>
</evidence>
<dbReference type="EC" id="6.1.1.3" evidence="13"/>
<dbReference type="PANTHER" id="PTHR11451:SF44">
    <property type="entry name" value="THREONINE--TRNA LIGASE, CHLOROPLASTIC_MITOCHONDRIAL 2"/>
    <property type="match status" value="1"/>
</dbReference>
<accession>A0A956SFB5</accession>
<dbReference type="Pfam" id="PF07973">
    <property type="entry name" value="tRNA_SAD"/>
    <property type="match status" value="1"/>
</dbReference>
<dbReference type="GO" id="GO:0046872">
    <property type="term" value="F:metal ion binding"/>
    <property type="evidence" value="ECO:0007669"/>
    <property type="project" value="UniProtKB-KW"/>
</dbReference>
<comment type="caution">
    <text evidence="13">Lacks conserved residue(s) required for the propagation of feature annotation.</text>
</comment>
<dbReference type="InterPro" id="IPR004095">
    <property type="entry name" value="TGS"/>
</dbReference>
<feature type="domain" description="TGS" evidence="15">
    <location>
        <begin position="1"/>
        <end position="62"/>
    </location>
</feature>
<comment type="similarity">
    <text evidence="1 13">Belongs to the class-II aminoacyl-tRNA synthetase family.</text>
</comment>
<dbReference type="InterPro" id="IPR012676">
    <property type="entry name" value="TGS-like"/>
</dbReference>
<dbReference type="PRINTS" id="PR01047">
    <property type="entry name" value="TRNASYNTHTHR"/>
</dbReference>
<dbReference type="SUPFAM" id="SSF81271">
    <property type="entry name" value="TGS-like"/>
    <property type="match status" value="1"/>
</dbReference>
<dbReference type="FunFam" id="3.40.50.800:FF:000001">
    <property type="entry name" value="Threonine--tRNA ligase"/>
    <property type="match status" value="1"/>
</dbReference>
<keyword evidence="4 13" id="KW-0436">Ligase</keyword>
<evidence type="ECO:0000256" key="3">
    <source>
        <dbReference type="ARBA" id="ARBA00022555"/>
    </source>
</evidence>